<protein>
    <submittedName>
        <fullName evidence="2">Uncharacterized protein</fullName>
    </submittedName>
</protein>
<dbReference type="EMBL" id="CAJNOB010000012">
    <property type="protein sequence ID" value="CAF0696209.1"/>
    <property type="molecule type" value="Genomic_DNA"/>
</dbReference>
<proteinExistence type="predicted"/>
<feature type="region of interest" description="Disordered" evidence="1">
    <location>
        <begin position="1"/>
        <end position="51"/>
    </location>
</feature>
<dbReference type="AlphaFoldDB" id="A0A8J2BLG5"/>
<reference evidence="2" key="1">
    <citation type="submission" date="2021-02" db="EMBL/GenBank/DDBJ databases">
        <authorList>
            <person name="Cremers G."/>
            <person name="Picone N."/>
        </authorList>
    </citation>
    <scope>NUCLEOTIDE SEQUENCE</scope>
    <source>
        <strain evidence="2">PQ17</strain>
    </source>
</reference>
<comment type="caution">
    <text evidence="2">The sequence shown here is derived from an EMBL/GenBank/DDBJ whole genome shotgun (WGS) entry which is preliminary data.</text>
</comment>
<dbReference type="Proteomes" id="UP000663859">
    <property type="component" value="Unassembled WGS sequence"/>
</dbReference>
<evidence type="ECO:0000256" key="1">
    <source>
        <dbReference type="SAM" id="MobiDB-lite"/>
    </source>
</evidence>
<keyword evidence="3" id="KW-1185">Reference proteome</keyword>
<organism evidence="2 3">
    <name type="scientific">Candidatus Methylacidithermus pantelleriae</name>
    <dbReference type="NCBI Taxonomy" id="2744239"/>
    <lineage>
        <taxon>Bacteria</taxon>
        <taxon>Pseudomonadati</taxon>
        <taxon>Verrucomicrobiota</taxon>
        <taxon>Methylacidiphilae</taxon>
        <taxon>Methylacidiphilales</taxon>
        <taxon>Methylacidiphilaceae</taxon>
        <taxon>Candidatus Methylacidithermus</taxon>
    </lineage>
</organism>
<gene>
    <name evidence="2" type="ORF">MPNT_20151</name>
</gene>
<feature type="compositionally biased region" description="Basic and acidic residues" evidence="1">
    <location>
        <begin position="21"/>
        <end position="44"/>
    </location>
</feature>
<evidence type="ECO:0000313" key="2">
    <source>
        <dbReference type="EMBL" id="CAF0696209.1"/>
    </source>
</evidence>
<sequence>MIGQGRPELIEETNECIQKSTKGDPEARREEAGIKRFTQEKAADYDPLDQA</sequence>
<evidence type="ECO:0000313" key="3">
    <source>
        <dbReference type="Proteomes" id="UP000663859"/>
    </source>
</evidence>
<accession>A0A8J2BLG5</accession>
<name>A0A8J2BLG5_9BACT</name>